<dbReference type="Proteomes" id="UP000324222">
    <property type="component" value="Unassembled WGS sequence"/>
</dbReference>
<protein>
    <submittedName>
        <fullName evidence="2">Uncharacterized protein</fullName>
    </submittedName>
</protein>
<feature type="region of interest" description="Disordered" evidence="1">
    <location>
        <begin position="1"/>
        <end position="67"/>
    </location>
</feature>
<reference evidence="2 3" key="1">
    <citation type="submission" date="2019-05" db="EMBL/GenBank/DDBJ databases">
        <title>Another draft genome of Portunus trituberculatus and its Hox gene families provides insights of decapod evolution.</title>
        <authorList>
            <person name="Jeong J.-H."/>
            <person name="Song I."/>
            <person name="Kim S."/>
            <person name="Choi T."/>
            <person name="Kim D."/>
            <person name="Ryu S."/>
            <person name="Kim W."/>
        </authorList>
    </citation>
    <scope>NUCLEOTIDE SEQUENCE [LARGE SCALE GENOMIC DNA]</scope>
    <source>
        <tissue evidence="2">Muscle</tissue>
    </source>
</reference>
<accession>A0A5B7I2N6</accession>
<proteinExistence type="predicted"/>
<gene>
    <name evidence="2" type="ORF">E2C01_070929</name>
</gene>
<evidence type="ECO:0000313" key="2">
    <source>
        <dbReference type="EMBL" id="MPC76513.1"/>
    </source>
</evidence>
<evidence type="ECO:0000256" key="1">
    <source>
        <dbReference type="SAM" id="MobiDB-lite"/>
    </source>
</evidence>
<feature type="compositionally biased region" description="Polar residues" evidence="1">
    <location>
        <begin position="35"/>
        <end position="45"/>
    </location>
</feature>
<comment type="caution">
    <text evidence="2">The sequence shown here is derived from an EMBL/GenBank/DDBJ whole genome shotgun (WGS) entry which is preliminary data.</text>
</comment>
<sequence length="67" mass="7670">MLDNATLEVPCYSSVPSSKQRKPLGGVEQKHVQFQIYQRNKSPGPQTLFPRGPPSTRGIFRKERERD</sequence>
<organism evidence="2 3">
    <name type="scientific">Portunus trituberculatus</name>
    <name type="common">Swimming crab</name>
    <name type="synonym">Neptunus trituberculatus</name>
    <dbReference type="NCBI Taxonomy" id="210409"/>
    <lineage>
        <taxon>Eukaryota</taxon>
        <taxon>Metazoa</taxon>
        <taxon>Ecdysozoa</taxon>
        <taxon>Arthropoda</taxon>
        <taxon>Crustacea</taxon>
        <taxon>Multicrustacea</taxon>
        <taxon>Malacostraca</taxon>
        <taxon>Eumalacostraca</taxon>
        <taxon>Eucarida</taxon>
        <taxon>Decapoda</taxon>
        <taxon>Pleocyemata</taxon>
        <taxon>Brachyura</taxon>
        <taxon>Eubrachyura</taxon>
        <taxon>Portunoidea</taxon>
        <taxon>Portunidae</taxon>
        <taxon>Portuninae</taxon>
        <taxon>Portunus</taxon>
    </lineage>
</organism>
<evidence type="ECO:0000313" key="3">
    <source>
        <dbReference type="Proteomes" id="UP000324222"/>
    </source>
</evidence>
<dbReference type="EMBL" id="VSRR010043552">
    <property type="protein sequence ID" value="MPC76513.1"/>
    <property type="molecule type" value="Genomic_DNA"/>
</dbReference>
<keyword evidence="3" id="KW-1185">Reference proteome</keyword>
<dbReference type="AlphaFoldDB" id="A0A5B7I2N6"/>
<name>A0A5B7I2N6_PORTR</name>